<dbReference type="OrthoDB" id="361536at2759"/>
<protein>
    <submittedName>
        <fullName evidence="1">Uncharacterized protein</fullName>
    </submittedName>
</protein>
<comment type="caution">
    <text evidence="1">The sequence shown here is derived from an EMBL/GenBank/DDBJ whole genome shotgun (WGS) entry which is preliminary data.</text>
</comment>
<dbReference type="Proteomes" id="UP001152888">
    <property type="component" value="Unassembled WGS sequence"/>
</dbReference>
<accession>A0A9P0K5A3</accession>
<dbReference type="EMBL" id="CAKOFQ010006749">
    <property type="protein sequence ID" value="CAH1967881.1"/>
    <property type="molecule type" value="Genomic_DNA"/>
</dbReference>
<evidence type="ECO:0000313" key="1">
    <source>
        <dbReference type="EMBL" id="CAH1967881.1"/>
    </source>
</evidence>
<proteinExistence type="predicted"/>
<keyword evidence="2" id="KW-1185">Reference proteome</keyword>
<dbReference type="AlphaFoldDB" id="A0A9P0K5A3"/>
<gene>
    <name evidence="1" type="ORF">ACAOBT_LOCUS7579</name>
</gene>
<organism evidence="1 2">
    <name type="scientific">Acanthoscelides obtectus</name>
    <name type="common">Bean weevil</name>
    <name type="synonym">Bruchus obtectus</name>
    <dbReference type="NCBI Taxonomy" id="200917"/>
    <lineage>
        <taxon>Eukaryota</taxon>
        <taxon>Metazoa</taxon>
        <taxon>Ecdysozoa</taxon>
        <taxon>Arthropoda</taxon>
        <taxon>Hexapoda</taxon>
        <taxon>Insecta</taxon>
        <taxon>Pterygota</taxon>
        <taxon>Neoptera</taxon>
        <taxon>Endopterygota</taxon>
        <taxon>Coleoptera</taxon>
        <taxon>Polyphaga</taxon>
        <taxon>Cucujiformia</taxon>
        <taxon>Chrysomeloidea</taxon>
        <taxon>Chrysomelidae</taxon>
        <taxon>Bruchinae</taxon>
        <taxon>Bruchini</taxon>
        <taxon>Acanthoscelides</taxon>
    </lineage>
</organism>
<reference evidence="1" key="1">
    <citation type="submission" date="2022-03" db="EMBL/GenBank/DDBJ databases">
        <authorList>
            <person name="Sayadi A."/>
        </authorList>
    </citation>
    <scope>NUCLEOTIDE SEQUENCE</scope>
</reference>
<evidence type="ECO:0000313" key="2">
    <source>
        <dbReference type="Proteomes" id="UP001152888"/>
    </source>
</evidence>
<name>A0A9P0K5A3_ACAOB</name>
<sequence length="55" mass="6455">MDKKHCMARVIIALSMSEMLFHKSLWDSRLCRVSGTRCSKCHDHVGLPKMKCYRE</sequence>